<dbReference type="GO" id="GO:0006233">
    <property type="term" value="P:dTDP biosynthetic process"/>
    <property type="evidence" value="ECO:0007669"/>
    <property type="project" value="InterPro"/>
</dbReference>
<evidence type="ECO:0000256" key="5">
    <source>
        <dbReference type="ARBA" id="ARBA00022777"/>
    </source>
</evidence>
<keyword evidence="2 8" id="KW-0808">Transferase</keyword>
<dbReference type="GO" id="GO:0004798">
    <property type="term" value="F:dTMP kinase activity"/>
    <property type="evidence" value="ECO:0007669"/>
    <property type="project" value="UniProtKB-UniRule"/>
</dbReference>
<evidence type="ECO:0000313" key="11">
    <source>
        <dbReference type="EMBL" id="AUX39757.1"/>
    </source>
</evidence>
<dbReference type="AlphaFoldDB" id="A0A2L0EKC5"/>
<dbReference type="PANTHER" id="PTHR10344">
    <property type="entry name" value="THYMIDYLATE KINASE"/>
    <property type="match status" value="1"/>
</dbReference>
<dbReference type="PANTHER" id="PTHR10344:SF4">
    <property type="entry name" value="UMP-CMP KINASE 2, MITOCHONDRIAL"/>
    <property type="match status" value="1"/>
</dbReference>
<dbReference type="Gene3D" id="3.40.50.300">
    <property type="entry name" value="P-loop containing nucleotide triphosphate hydrolases"/>
    <property type="match status" value="1"/>
</dbReference>
<dbReference type="CDD" id="cd01672">
    <property type="entry name" value="TMPK"/>
    <property type="match status" value="1"/>
</dbReference>
<keyword evidence="6 8" id="KW-0067">ATP-binding</keyword>
<sequence>MVKASSEQESPAPPSHAGGAGGAGEGGRGVFVVFEGIDGAGTSTQAERYAARLRDARRLVHVTREPSAGPVGALLRQVLTHRISLPVARQAEVMALLFSADRLDHLGAEVEPLLCDGYVVISDRYDLSSLAYQSTTAAGDGREMGEILQWIRELNRHARRPDVTVVIDVAPEIAEQRRRGRGGAEELFEKRELQARLAAAYRRAEELVPGDRVIHVEGGGAVEDVAREIAAALAAFVER</sequence>
<evidence type="ECO:0000256" key="1">
    <source>
        <dbReference type="ARBA" id="ARBA00009776"/>
    </source>
</evidence>
<accession>A0A2L0EKC5</accession>
<dbReference type="Pfam" id="PF02223">
    <property type="entry name" value="Thymidylate_kin"/>
    <property type="match status" value="1"/>
</dbReference>
<comment type="catalytic activity">
    <reaction evidence="7 8">
        <text>dTMP + ATP = dTDP + ADP</text>
        <dbReference type="Rhea" id="RHEA:13517"/>
        <dbReference type="ChEBI" id="CHEBI:30616"/>
        <dbReference type="ChEBI" id="CHEBI:58369"/>
        <dbReference type="ChEBI" id="CHEBI:63528"/>
        <dbReference type="ChEBI" id="CHEBI:456216"/>
        <dbReference type="EC" id="2.7.4.9"/>
    </reaction>
</comment>
<evidence type="ECO:0000313" key="12">
    <source>
        <dbReference type="Proteomes" id="UP000238348"/>
    </source>
</evidence>
<dbReference type="InterPro" id="IPR039430">
    <property type="entry name" value="Thymidylate_kin-like_dom"/>
</dbReference>
<dbReference type="InterPro" id="IPR018094">
    <property type="entry name" value="Thymidylate_kinase"/>
</dbReference>
<evidence type="ECO:0000256" key="2">
    <source>
        <dbReference type="ARBA" id="ARBA00022679"/>
    </source>
</evidence>
<dbReference type="PROSITE" id="PS01331">
    <property type="entry name" value="THYMIDYLATE_KINASE"/>
    <property type="match status" value="1"/>
</dbReference>
<evidence type="ECO:0000259" key="10">
    <source>
        <dbReference type="Pfam" id="PF02223"/>
    </source>
</evidence>
<protein>
    <recommendedName>
        <fullName evidence="8">Thymidylate kinase</fullName>
        <ecNumber evidence="8">2.7.4.9</ecNumber>
    </recommendedName>
    <alternativeName>
        <fullName evidence="8">dTMP kinase</fullName>
    </alternativeName>
</protein>
<dbReference type="NCBIfam" id="TIGR00041">
    <property type="entry name" value="DTMP_kinase"/>
    <property type="match status" value="1"/>
</dbReference>
<comment type="similarity">
    <text evidence="1 8">Belongs to the thymidylate kinase family.</text>
</comment>
<dbReference type="GO" id="GO:0006235">
    <property type="term" value="P:dTTP biosynthetic process"/>
    <property type="evidence" value="ECO:0007669"/>
    <property type="project" value="UniProtKB-UniRule"/>
</dbReference>
<gene>
    <name evidence="8 11" type="primary">tmk</name>
    <name evidence="11" type="ORF">SOCE26_011520</name>
</gene>
<evidence type="ECO:0000256" key="6">
    <source>
        <dbReference type="ARBA" id="ARBA00022840"/>
    </source>
</evidence>
<reference evidence="11 12" key="1">
    <citation type="submission" date="2015-09" db="EMBL/GenBank/DDBJ databases">
        <title>Sorangium comparison.</title>
        <authorList>
            <person name="Zaburannyi N."/>
            <person name="Bunk B."/>
            <person name="Overmann J."/>
            <person name="Mueller R."/>
        </authorList>
    </citation>
    <scope>NUCLEOTIDE SEQUENCE [LARGE SCALE GENOMIC DNA]</scope>
    <source>
        <strain evidence="11 12">So ce26</strain>
    </source>
</reference>
<feature type="region of interest" description="Disordered" evidence="9">
    <location>
        <begin position="1"/>
        <end position="24"/>
    </location>
</feature>
<proteinExistence type="inferred from homology"/>
<name>A0A2L0EKC5_SORCE</name>
<organism evidence="11 12">
    <name type="scientific">Sorangium cellulosum</name>
    <name type="common">Polyangium cellulosum</name>
    <dbReference type="NCBI Taxonomy" id="56"/>
    <lineage>
        <taxon>Bacteria</taxon>
        <taxon>Pseudomonadati</taxon>
        <taxon>Myxococcota</taxon>
        <taxon>Polyangia</taxon>
        <taxon>Polyangiales</taxon>
        <taxon>Polyangiaceae</taxon>
        <taxon>Sorangium</taxon>
    </lineage>
</organism>
<evidence type="ECO:0000256" key="8">
    <source>
        <dbReference type="HAMAP-Rule" id="MF_00165"/>
    </source>
</evidence>
<comment type="function">
    <text evidence="8">Phosphorylation of dTMP to form dTDP in both de novo and salvage pathways of dTTP synthesis.</text>
</comment>
<keyword evidence="5 8" id="KW-0418">Kinase</keyword>
<dbReference type="EC" id="2.7.4.9" evidence="8"/>
<dbReference type="InterPro" id="IPR027417">
    <property type="entry name" value="P-loop_NTPase"/>
</dbReference>
<evidence type="ECO:0000256" key="3">
    <source>
        <dbReference type="ARBA" id="ARBA00022727"/>
    </source>
</evidence>
<dbReference type="InterPro" id="IPR018095">
    <property type="entry name" value="Thymidylate_kin_CS"/>
</dbReference>
<feature type="domain" description="Thymidylate kinase-like" evidence="10">
    <location>
        <begin position="34"/>
        <end position="229"/>
    </location>
</feature>
<dbReference type="GO" id="GO:0005737">
    <property type="term" value="C:cytoplasm"/>
    <property type="evidence" value="ECO:0007669"/>
    <property type="project" value="TreeGrafter"/>
</dbReference>
<comment type="caution">
    <text evidence="8">Lacks conserved residue(s) required for the propagation of feature annotation.</text>
</comment>
<evidence type="ECO:0000256" key="4">
    <source>
        <dbReference type="ARBA" id="ARBA00022741"/>
    </source>
</evidence>
<evidence type="ECO:0000256" key="7">
    <source>
        <dbReference type="ARBA" id="ARBA00048743"/>
    </source>
</evidence>
<dbReference type="Proteomes" id="UP000238348">
    <property type="component" value="Chromosome"/>
</dbReference>
<dbReference type="GO" id="GO:0006227">
    <property type="term" value="P:dUDP biosynthetic process"/>
    <property type="evidence" value="ECO:0007669"/>
    <property type="project" value="TreeGrafter"/>
</dbReference>
<dbReference type="SUPFAM" id="SSF52540">
    <property type="entry name" value="P-loop containing nucleoside triphosphate hydrolases"/>
    <property type="match status" value="1"/>
</dbReference>
<dbReference type="EMBL" id="CP012673">
    <property type="protein sequence ID" value="AUX39757.1"/>
    <property type="molecule type" value="Genomic_DNA"/>
</dbReference>
<dbReference type="OrthoDB" id="9774907at2"/>
<dbReference type="HAMAP" id="MF_00165">
    <property type="entry name" value="Thymidylate_kinase"/>
    <property type="match status" value="1"/>
</dbReference>
<feature type="compositionally biased region" description="Low complexity" evidence="9">
    <location>
        <begin position="1"/>
        <end position="10"/>
    </location>
</feature>
<dbReference type="RefSeq" id="WP_104977674.1">
    <property type="nucleotide sequence ID" value="NZ_CP012673.1"/>
</dbReference>
<keyword evidence="3 8" id="KW-0545">Nucleotide biosynthesis</keyword>
<dbReference type="GO" id="GO:0005524">
    <property type="term" value="F:ATP binding"/>
    <property type="evidence" value="ECO:0007669"/>
    <property type="project" value="UniProtKB-UniRule"/>
</dbReference>
<evidence type="ECO:0000256" key="9">
    <source>
        <dbReference type="SAM" id="MobiDB-lite"/>
    </source>
</evidence>
<keyword evidence="4 8" id="KW-0547">Nucleotide-binding</keyword>